<dbReference type="AlphaFoldDB" id="T1JBD1"/>
<dbReference type="EnsemblMetazoa" id="SMAR011071-RA">
    <property type="protein sequence ID" value="SMAR011071-PA"/>
    <property type="gene ID" value="SMAR011071"/>
</dbReference>
<dbReference type="PhylomeDB" id="T1JBD1"/>
<evidence type="ECO:0000313" key="2">
    <source>
        <dbReference type="EnsemblMetazoa" id="SMAR011071-PA"/>
    </source>
</evidence>
<protein>
    <submittedName>
        <fullName evidence="2">Uncharacterized protein</fullName>
    </submittedName>
</protein>
<accession>T1JBD1</accession>
<feature type="chain" id="PRO_5004590461" evidence="1">
    <location>
        <begin position="20"/>
        <end position="194"/>
    </location>
</feature>
<proteinExistence type="predicted"/>
<reference evidence="2" key="2">
    <citation type="submission" date="2015-02" db="UniProtKB">
        <authorList>
            <consortium name="EnsemblMetazoa"/>
        </authorList>
    </citation>
    <scope>IDENTIFICATION</scope>
</reference>
<feature type="signal peptide" evidence="1">
    <location>
        <begin position="1"/>
        <end position="19"/>
    </location>
</feature>
<keyword evidence="3" id="KW-1185">Reference proteome</keyword>
<sequence length="194" mass="21634">MKTSILVILATAVIYSVHAQDSGNNCDLITEIYSLSKKAIELFLTDDKNDQTIYAGCAKAVLLGDYKNCDFEKVRIPQAKVCQNIINNLDPKKLPQDNLRNYKPIIDHAIAFNNWNAAEVCNETAVDGRFVLAKLKILADILYISVAQAIYNSFCQNYPKDSCDHWPEVVILASKSPHAYTNMSPLPPGWLNLG</sequence>
<evidence type="ECO:0000256" key="1">
    <source>
        <dbReference type="SAM" id="SignalP"/>
    </source>
</evidence>
<dbReference type="EMBL" id="JH432010">
    <property type="status" value="NOT_ANNOTATED_CDS"/>
    <property type="molecule type" value="Genomic_DNA"/>
</dbReference>
<evidence type="ECO:0000313" key="3">
    <source>
        <dbReference type="Proteomes" id="UP000014500"/>
    </source>
</evidence>
<dbReference type="Proteomes" id="UP000014500">
    <property type="component" value="Unassembled WGS sequence"/>
</dbReference>
<name>T1JBD1_STRMM</name>
<reference evidence="3" key="1">
    <citation type="submission" date="2011-05" db="EMBL/GenBank/DDBJ databases">
        <authorList>
            <person name="Richards S.R."/>
            <person name="Qu J."/>
            <person name="Jiang H."/>
            <person name="Jhangiani S.N."/>
            <person name="Agravi P."/>
            <person name="Goodspeed R."/>
            <person name="Gross S."/>
            <person name="Mandapat C."/>
            <person name="Jackson L."/>
            <person name="Mathew T."/>
            <person name="Pu L."/>
            <person name="Thornton R."/>
            <person name="Saada N."/>
            <person name="Wilczek-Boney K.B."/>
            <person name="Lee S."/>
            <person name="Kovar C."/>
            <person name="Wu Y."/>
            <person name="Scherer S.E."/>
            <person name="Worley K.C."/>
            <person name="Muzny D.M."/>
            <person name="Gibbs R."/>
        </authorList>
    </citation>
    <scope>NUCLEOTIDE SEQUENCE</scope>
    <source>
        <strain evidence="3">Brora</strain>
    </source>
</reference>
<keyword evidence="1" id="KW-0732">Signal</keyword>
<dbReference type="HOGENOM" id="CLU_1404071_0_0_1"/>
<organism evidence="2 3">
    <name type="scientific">Strigamia maritima</name>
    <name type="common">European centipede</name>
    <name type="synonym">Geophilus maritimus</name>
    <dbReference type="NCBI Taxonomy" id="126957"/>
    <lineage>
        <taxon>Eukaryota</taxon>
        <taxon>Metazoa</taxon>
        <taxon>Ecdysozoa</taxon>
        <taxon>Arthropoda</taxon>
        <taxon>Myriapoda</taxon>
        <taxon>Chilopoda</taxon>
        <taxon>Pleurostigmophora</taxon>
        <taxon>Geophilomorpha</taxon>
        <taxon>Linotaeniidae</taxon>
        <taxon>Strigamia</taxon>
    </lineage>
</organism>